<dbReference type="eggNOG" id="ENOG5032YD6">
    <property type="taxonomic scope" value="Bacteria"/>
</dbReference>
<proteinExistence type="predicted"/>
<dbReference type="RefSeq" id="WP_052379397.1">
    <property type="nucleotide sequence ID" value="NZ_BBIO01000010.1"/>
</dbReference>
<accession>A0A081BC39</accession>
<organism evidence="3 4">
    <name type="scientific">Tepidicaulis marinus</name>
    <dbReference type="NCBI Taxonomy" id="1333998"/>
    <lineage>
        <taxon>Bacteria</taxon>
        <taxon>Pseudomonadati</taxon>
        <taxon>Pseudomonadota</taxon>
        <taxon>Alphaproteobacteria</taxon>
        <taxon>Hyphomicrobiales</taxon>
        <taxon>Parvibaculaceae</taxon>
        <taxon>Tepidicaulis</taxon>
    </lineage>
</organism>
<reference evidence="3 4" key="1">
    <citation type="submission" date="2014-07" db="EMBL/GenBank/DDBJ databases">
        <title>Tepidicaulis marinum gen. nov., sp. nov., a novel marine bacterium denitrifying nitrate to nitrous oxide strictly under microaerobic conditions.</title>
        <authorList>
            <person name="Takeuchi M."/>
            <person name="Yamagishi T."/>
            <person name="Kamagata Y."/>
            <person name="Oshima K."/>
            <person name="Hattori M."/>
            <person name="Katayama T."/>
            <person name="Hanada S."/>
            <person name="Tamaki H."/>
            <person name="Marumo K."/>
            <person name="Maeda H."/>
            <person name="Nedachi M."/>
            <person name="Iwasaki W."/>
            <person name="Suwa Y."/>
            <person name="Sakata S."/>
        </authorList>
    </citation>
    <scope>NUCLEOTIDE SEQUENCE [LARGE SCALE GENOMIC DNA]</scope>
    <source>
        <strain evidence="3 4">MA2</strain>
    </source>
</reference>
<protein>
    <submittedName>
        <fullName evidence="3">Conserved protein</fullName>
    </submittedName>
</protein>
<evidence type="ECO:0000256" key="1">
    <source>
        <dbReference type="SAM" id="Coils"/>
    </source>
</evidence>
<feature type="chain" id="PRO_5001754959" evidence="2">
    <location>
        <begin position="19"/>
        <end position="147"/>
    </location>
</feature>
<dbReference type="AlphaFoldDB" id="A0A081BC39"/>
<name>A0A081BC39_9HYPH</name>
<dbReference type="STRING" id="1333998.M2A_2106"/>
<keyword evidence="4" id="KW-1185">Reference proteome</keyword>
<dbReference type="EMBL" id="BBIO01000010">
    <property type="protein sequence ID" value="GAK45607.1"/>
    <property type="molecule type" value="Genomic_DNA"/>
</dbReference>
<keyword evidence="2" id="KW-0732">Signal</keyword>
<feature type="signal peptide" evidence="2">
    <location>
        <begin position="1"/>
        <end position="18"/>
    </location>
</feature>
<gene>
    <name evidence="3" type="ORF">M2A_2106</name>
</gene>
<evidence type="ECO:0000313" key="4">
    <source>
        <dbReference type="Proteomes" id="UP000028702"/>
    </source>
</evidence>
<evidence type="ECO:0000256" key="2">
    <source>
        <dbReference type="SAM" id="SignalP"/>
    </source>
</evidence>
<keyword evidence="1" id="KW-0175">Coiled coil</keyword>
<feature type="coiled-coil region" evidence="1">
    <location>
        <begin position="67"/>
        <end position="101"/>
    </location>
</feature>
<dbReference type="Proteomes" id="UP000028702">
    <property type="component" value="Unassembled WGS sequence"/>
</dbReference>
<evidence type="ECO:0000313" key="3">
    <source>
        <dbReference type="EMBL" id="GAK45607.1"/>
    </source>
</evidence>
<sequence>MTKFFPAMTVLLAVSAFAAPAAFAEAEESADKAPRYSMQKTEDGFLRLDRQTGQVSHCSKKSGDYVCESVADDRTVYEEKIAELEAELNKVEAALTRAKGELPNEEDIAEAFSVFESFAKHFSRAARVFRDEMGKVDEPLPEEGSGS</sequence>
<comment type="caution">
    <text evidence="3">The sequence shown here is derived from an EMBL/GenBank/DDBJ whole genome shotgun (WGS) entry which is preliminary data.</text>
</comment>